<feature type="signal peptide" evidence="1">
    <location>
        <begin position="1"/>
        <end position="27"/>
    </location>
</feature>
<reference evidence="2 3" key="1">
    <citation type="submission" date="2020-08" db="EMBL/GenBank/DDBJ databases">
        <title>Genomic Encyclopedia of Type Strains, Phase IV (KMG-IV): sequencing the most valuable type-strain genomes for metagenomic binning, comparative biology and taxonomic classification.</title>
        <authorList>
            <person name="Goeker M."/>
        </authorList>
    </citation>
    <scope>NUCLEOTIDE SEQUENCE [LARGE SCALE GENOMIC DNA]</scope>
    <source>
        <strain evidence="2 3">DSM 101064</strain>
    </source>
</reference>
<dbReference type="EMBL" id="JACIJM010000001">
    <property type="protein sequence ID" value="MBB5720475.1"/>
    <property type="molecule type" value="Genomic_DNA"/>
</dbReference>
<keyword evidence="3" id="KW-1185">Reference proteome</keyword>
<feature type="chain" id="PRO_5030987101" evidence="1">
    <location>
        <begin position="28"/>
        <end position="44"/>
    </location>
</feature>
<evidence type="ECO:0000256" key="1">
    <source>
        <dbReference type="SAM" id="SignalP"/>
    </source>
</evidence>
<keyword evidence="1" id="KW-0732">Signal</keyword>
<name>A0A7W9EXV6_9RHOB</name>
<organism evidence="2 3">
    <name type="scientific">Yoonia ponticola</name>
    <dbReference type="NCBI Taxonomy" id="1524255"/>
    <lineage>
        <taxon>Bacteria</taxon>
        <taxon>Pseudomonadati</taxon>
        <taxon>Pseudomonadota</taxon>
        <taxon>Alphaproteobacteria</taxon>
        <taxon>Rhodobacterales</taxon>
        <taxon>Paracoccaceae</taxon>
        <taxon>Yoonia</taxon>
    </lineage>
</organism>
<comment type="caution">
    <text evidence="2">The sequence shown here is derived from an EMBL/GenBank/DDBJ whole genome shotgun (WGS) entry which is preliminary data.</text>
</comment>
<evidence type="ECO:0000313" key="3">
    <source>
        <dbReference type="Proteomes" id="UP000535415"/>
    </source>
</evidence>
<accession>A0A7W9EXV6</accession>
<dbReference type="Proteomes" id="UP000535415">
    <property type="component" value="Unassembled WGS sequence"/>
</dbReference>
<gene>
    <name evidence="2" type="ORF">FHS72_000079</name>
</gene>
<protein>
    <submittedName>
        <fullName evidence="2">Uncharacterized protein</fullName>
    </submittedName>
</protein>
<dbReference type="RefSeq" id="WP_281378201.1">
    <property type="nucleotide sequence ID" value="NZ_JACIJM010000001.1"/>
</dbReference>
<dbReference type="AlphaFoldDB" id="A0A7W9EXV6"/>
<proteinExistence type="predicted"/>
<sequence length="44" mass="4731">MRTLPYLFLVAAAGLSLATFMTSQTLASQPAHVAVERVLGVDWP</sequence>
<evidence type="ECO:0000313" key="2">
    <source>
        <dbReference type="EMBL" id="MBB5720475.1"/>
    </source>
</evidence>